<sequence length="504" mass="54875">MALARSGRIVPILAGREQTDSTPGVHSPGTGVMAPQLPQSLLLGQQGEGLTGRNKATDDASLKMPCLREHGLFALPTLGDGNCLYYSLSDQLYADFDHGDEIRQRLADHMAAHKQYFMQFVVAEGADKERRFDEMVAATRKNGEWGSSEHLQAFCQVFRVDMKVYTMDGVQMFRDVNASPDEDRDVIHVAFHDFKHYSSVRVINGCHAGLFAKSKCVEHLALEPQFLDVVKKAPSDHTLSDQAVGDPKEPTLSTANPPEDSTEPVLSTDHPPVDLKETTSHPDNSSSTTETASNTDQTSFTADTALSAESGLAVEVFAPWDIQSIQDGLGGRYDHDTIVDMLQKCRGDIDRAFAALLGEKHDGPGEKKLGPGPNIKPSLQVSRSSSPFSTGSKRSADDSEDSEDPRPPVRRVRPKRQIVSNLTFGVDISFRDDQNEKVSLNLQMKANAEKSPAEKADAEETTGATDSAAIEAPEQADSKAQTVPRKGLRRSGRHSKSRTISPGP</sequence>
<feature type="compositionally biased region" description="Basic and acidic residues" evidence="1">
    <location>
        <begin position="447"/>
        <end position="458"/>
    </location>
</feature>
<dbReference type="Gene3D" id="3.90.70.80">
    <property type="match status" value="1"/>
</dbReference>
<comment type="caution">
    <text evidence="3">The sequence shown here is derived from an EMBL/GenBank/DDBJ whole genome shotgun (WGS) entry which is preliminary data.</text>
</comment>
<evidence type="ECO:0000313" key="3">
    <source>
        <dbReference type="EMBL" id="KAJ5165833.1"/>
    </source>
</evidence>
<feature type="compositionally biased region" description="Basic and acidic residues" evidence="1">
    <location>
        <begin position="271"/>
        <end position="280"/>
    </location>
</feature>
<feature type="compositionally biased region" description="Low complexity" evidence="1">
    <location>
        <begin position="284"/>
        <end position="295"/>
    </location>
</feature>
<reference evidence="3" key="1">
    <citation type="submission" date="2022-11" db="EMBL/GenBank/DDBJ databases">
        <authorList>
            <person name="Petersen C."/>
        </authorList>
    </citation>
    <scope>NUCLEOTIDE SEQUENCE</scope>
    <source>
        <strain evidence="3">IBT 21917</strain>
    </source>
</reference>
<feature type="region of interest" description="Disordered" evidence="1">
    <location>
        <begin position="237"/>
        <end position="298"/>
    </location>
</feature>
<feature type="region of interest" description="Disordered" evidence="1">
    <location>
        <begin position="441"/>
        <end position="504"/>
    </location>
</feature>
<dbReference type="GO" id="GO:0016579">
    <property type="term" value="P:protein deubiquitination"/>
    <property type="evidence" value="ECO:0007669"/>
    <property type="project" value="TreeGrafter"/>
</dbReference>
<feature type="domain" description="OTU" evidence="2">
    <location>
        <begin position="72"/>
        <end position="203"/>
    </location>
</feature>
<evidence type="ECO:0000256" key="1">
    <source>
        <dbReference type="SAM" id="MobiDB-lite"/>
    </source>
</evidence>
<dbReference type="PANTHER" id="PTHR12419:SF7">
    <property type="entry name" value="OTU DOMAIN-CONTAINING PROTEIN 3"/>
    <property type="match status" value="1"/>
</dbReference>
<evidence type="ECO:0000259" key="2">
    <source>
        <dbReference type="PROSITE" id="PS50802"/>
    </source>
</evidence>
<dbReference type="Pfam" id="PF02338">
    <property type="entry name" value="OTU"/>
    <property type="match status" value="1"/>
</dbReference>
<evidence type="ECO:0000313" key="4">
    <source>
        <dbReference type="Proteomes" id="UP001146351"/>
    </source>
</evidence>
<dbReference type="SUPFAM" id="SSF54001">
    <property type="entry name" value="Cysteine proteinases"/>
    <property type="match status" value="1"/>
</dbReference>
<dbReference type="Proteomes" id="UP001146351">
    <property type="component" value="Unassembled WGS sequence"/>
</dbReference>
<dbReference type="OrthoDB" id="409956at2759"/>
<feature type="compositionally biased region" description="Polar residues" evidence="1">
    <location>
        <begin position="377"/>
        <end position="393"/>
    </location>
</feature>
<name>A0A9W9LMP3_9EURO</name>
<reference evidence="3" key="2">
    <citation type="journal article" date="2023" name="IMA Fungus">
        <title>Comparative genomic study of the Penicillium genus elucidates a diverse pangenome and 15 lateral gene transfer events.</title>
        <authorList>
            <person name="Petersen C."/>
            <person name="Sorensen T."/>
            <person name="Nielsen M.R."/>
            <person name="Sondergaard T.E."/>
            <person name="Sorensen J.L."/>
            <person name="Fitzpatrick D.A."/>
            <person name="Frisvad J.C."/>
            <person name="Nielsen K.L."/>
        </authorList>
    </citation>
    <scope>NUCLEOTIDE SEQUENCE</scope>
    <source>
        <strain evidence="3">IBT 21917</strain>
    </source>
</reference>
<feature type="compositionally biased region" description="Basic residues" evidence="1">
    <location>
        <begin position="486"/>
        <end position="497"/>
    </location>
</feature>
<dbReference type="PROSITE" id="PS50802">
    <property type="entry name" value="OTU"/>
    <property type="match status" value="1"/>
</dbReference>
<gene>
    <name evidence="3" type="ORF">N7492_006129</name>
</gene>
<accession>A0A9W9LMP3</accession>
<dbReference type="GO" id="GO:0004843">
    <property type="term" value="F:cysteine-type deubiquitinase activity"/>
    <property type="evidence" value="ECO:0007669"/>
    <property type="project" value="TreeGrafter"/>
</dbReference>
<feature type="region of interest" description="Disordered" evidence="1">
    <location>
        <begin position="361"/>
        <end position="418"/>
    </location>
</feature>
<keyword evidence="4" id="KW-1185">Reference proteome</keyword>
<dbReference type="InterPro" id="IPR050704">
    <property type="entry name" value="Peptidase_C85-like"/>
</dbReference>
<dbReference type="PANTHER" id="PTHR12419">
    <property type="entry name" value="OTU DOMAIN CONTAINING PROTEIN"/>
    <property type="match status" value="1"/>
</dbReference>
<dbReference type="CDD" id="cd22756">
    <property type="entry name" value="OTU_OTUD3-like"/>
    <property type="match status" value="1"/>
</dbReference>
<organism evidence="3 4">
    <name type="scientific">Penicillium capsulatum</name>
    <dbReference type="NCBI Taxonomy" id="69766"/>
    <lineage>
        <taxon>Eukaryota</taxon>
        <taxon>Fungi</taxon>
        <taxon>Dikarya</taxon>
        <taxon>Ascomycota</taxon>
        <taxon>Pezizomycotina</taxon>
        <taxon>Eurotiomycetes</taxon>
        <taxon>Eurotiomycetidae</taxon>
        <taxon>Eurotiales</taxon>
        <taxon>Aspergillaceae</taxon>
        <taxon>Penicillium</taxon>
    </lineage>
</organism>
<dbReference type="InterPro" id="IPR003323">
    <property type="entry name" value="OTU_dom"/>
</dbReference>
<protein>
    <recommendedName>
        <fullName evidence="2">OTU domain-containing protein</fullName>
    </recommendedName>
</protein>
<dbReference type="EMBL" id="JAPQKO010000004">
    <property type="protein sequence ID" value="KAJ5165833.1"/>
    <property type="molecule type" value="Genomic_DNA"/>
</dbReference>
<proteinExistence type="predicted"/>
<dbReference type="InterPro" id="IPR038765">
    <property type="entry name" value="Papain-like_cys_pep_sf"/>
</dbReference>
<dbReference type="AlphaFoldDB" id="A0A9W9LMP3"/>